<feature type="chain" id="PRO_5047387669" evidence="1">
    <location>
        <begin position="20"/>
        <end position="613"/>
    </location>
</feature>
<evidence type="ECO:0000313" key="2">
    <source>
        <dbReference type="EMBL" id="QDV83691.1"/>
    </source>
</evidence>
<dbReference type="Proteomes" id="UP000318081">
    <property type="component" value="Chromosome"/>
</dbReference>
<accession>A0ABX5XQT7</accession>
<dbReference type="EMBL" id="CP036432">
    <property type="protein sequence ID" value="QDV83691.1"/>
    <property type="molecule type" value="Genomic_DNA"/>
</dbReference>
<evidence type="ECO:0000256" key="1">
    <source>
        <dbReference type="SAM" id="SignalP"/>
    </source>
</evidence>
<gene>
    <name evidence="2" type="ORF">TBK1r_26330</name>
</gene>
<sequence>MDRMTLAALAVFSLFGAIAAADEFHPRPDEATLKDTERLYRRVGVEKDWHSIHVVGNHGYRIEGNTVIEVAVSDKPKQRKASVPADYRLRWLDAAEGIAFIVADRDVAKLDPDDPKSNRVFHRLDLDSMEWLDPFKLPEPSIKSTHQQRIFLGQHANEKPQTLVLADHLLVTPKGVVVLSSESDVYRDESFPDFPQRELIGYHVSCFSARETEAKWDAIIRNGNPANRSVGFAMSSYGDSIDRLTYVSSPHDNDLILVLPSECDPLICVTAADGKVRWRIPAIWEYERGFFGPSVFEHYIERFGLDSMTVQSAKSSVLPGNEKVDRKELRMRIQSKVQGRRKLTAARKAFYARYQGRITGGPFVASHADRFGSPRIYMAAARSLKPEPGCMEQPEHALIYEIEPSGDGAEITGMTRLPRAVISQPYRKVPGGVVLSCEKGCMVRLRTYEPVFGGIMGPGRAADDLVLQVDWYREYLMHSPSAWLYADPRTDVAGFSKARLFRPSRAYVRKKEDEVYQLQINAVDLRTGLDGDLTLSVPFKGSLPLPEAGLSSFNRGTATERFYAHGPHAIWIDRLSVEGERLKVVVAHDNSYTELSFDLSAMLADEVSVKRDK</sequence>
<proteinExistence type="predicted"/>
<reference evidence="2 3" key="1">
    <citation type="submission" date="2019-02" db="EMBL/GenBank/DDBJ databases">
        <title>Deep-cultivation of Planctomycetes and their phenomic and genomic characterization uncovers novel biology.</title>
        <authorList>
            <person name="Wiegand S."/>
            <person name="Jogler M."/>
            <person name="Boedeker C."/>
            <person name="Pinto D."/>
            <person name="Vollmers J."/>
            <person name="Rivas-Marin E."/>
            <person name="Kohn T."/>
            <person name="Peeters S.H."/>
            <person name="Heuer A."/>
            <person name="Rast P."/>
            <person name="Oberbeckmann S."/>
            <person name="Bunk B."/>
            <person name="Jeske O."/>
            <person name="Meyerdierks A."/>
            <person name="Storesund J.E."/>
            <person name="Kallscheuer N."/>
            <person name="Luecker S."/>
            <person name="Lage O.M."/>
            <person name="Pohl T."/>
            <person name="Merkel B.J."/>
            <person name="Hornburger P."/>
            <person name="Mueller R.-W."/>
            <person name="Bruemmer F."/>
            <person name="Labrenz M."/>
            <person name="Spormann A.M."/>
            <person name="Op den Camp H."/>
            <person name="Overmann J."/>
            <person name="Amann R."/>
            <person name="Jetten M.S.M."/>
            <person name="Mascher T."/>
            <person name="Medema M.H."/>
            <person name="Devos D.P."/>
            <person name="Kaster A.-K."/>
            <person name="Ovreas L."/>
            <person name="Rohde M."/>
            <person name="Galperin M.Y."/>
            <person name="Jogler C."/>
        </authorList>
    </citation>
    <scope>NUCLEOTIDE SEQUENCE [LARGE SCALE GENOMIC DNA]</scope>
    <source>
        <strain evidence="2 3">TBK1r</strain>
    </source>
</reference>
<protein>
    <submittedName>
        <fullName evidence="2">Uncharacterized protein</fullName>
    </submittedName>
</protein>
<organism evidence="2 3">
    <name type="scientific">Stieleria magnilauensis</name>
    <dbReference type="NCBI Taxonomy" id="2527963"/>
    <lineage>
        <taxon>Bacteria</taxon>
        <taxon>Pseudomonadati</taxon>
        <taxon>Planctomycetota</taxon>
        <taxon>Planctomycetia</taxon>
        <taxon>Pirellulales</taxon>
        <taxon>Pirellulaceae</taxon>
        <taxon>Stieleria</taxon>
    </lineage>
</organism>
<evidence type="ECO:0000313" key="3">
    <source>
        <dbReference type="Proteomes" id="UP000318081"/>
    </source>
</evidence>
<keyword evidence="3" id="KW-1185">Reference proteome</keyword>
<feature type="signal peptide" evidence="1">
    <location>
        <begin position="1"/>
        <end position="19"/>
    </location>
</feature>
<dbReference type="RefSeq" id="WP_145210867.1">
    <property type="nucleotide sequence ID" value="NZ_CP036432.1"/>
</dbReference>
<name>A0ABX5XQT7_9BACT</name>
<keyword evidence="1" id="KW-0732">Signal</keyword>